<feature type="disulfide bond" evidence="14">
    <location>
        <begin position="527"/>
        <end position="576"/>
    </location>
</feature>
<feature type="disulfide bond" evidence="14">
    <location>
        <begin position="759"/>
        <end position="797"/>
    </location>
</feature>
<dbReference type="GO" id="GO:0031012">
    <property type="term" value="C:extracellular matrix"/>
    <property type="evidence" value="ECO:0007669"/>
    <property type="project" value="TreeGrafter"/>
</dbReference>
<evidence type="ECO:0000256" key="17">
    <source>
        <dbReference type="SAM" id="SignalP"/>
    </source>
</evidence>
<evidence type="ECO:0000256" key="6">
    <source>
        <dbReference type="ARBA" id="ARBA00022729"/>
    </source>
</evidence>
<dbReference type="Gene3D" id="3.40.1620.60">
    <property type="match status" value="1"/>
</dbReference>
<feature type="binding site" evidence="13">
    <location>
        <position position="538"/>
    </location>
    <ligand>
        <name>Ca(2+)</name>
        <dbReference type="ChEBI" id="CHEBI:29108"/>
        <label>2</label>
    </ligand>
</feature>
<gene>
    <name evidence="19" type="ORF">g.40821</name>
</gene>
<dbReference type="Gene3D" id="3.40.390.10">
    <property type="entry name" value="Collagenase (Catalytic Domain)"/>
    <property type="match status" value="1"/>
</dbReference>
<keyword evidence="13" id="KW-0106">Calcium</keyword>
<feature type="binding site" evidence="13">
    <location>
        <position position="545"/>
    </location>
    <ligand>
        <name>Ca(2+)</name>
        <dbReference type="ChEBI" id="CHEBI:29108"/>
        <label>1</label>
    </ligand>
</feature>
<feature type="disulfide bond" evidence="14">
    <location>
        <begin position="610"/>
        <end position="636"/>
    </location>
</feature>
<dbReference type="GO" id="GO:0030198">
    <property type="term" value="P:extracellular matrix organization"/>
    <property type="evidence" value="ECO:0007669"/>
    <property type="project" value="InterPro"/>
</dbReference>
<name>A0A1B6E382_9HEMI</name>
<feature type="binding site" evidence="13">
    <location>
        <position position="453"/>
    </location>
    <ligand>
        <name>Ca(2+)</name>
        <dbReference type="ChEBI" id="CHEBI:29108"/>
        <label>2</label>
    </ligand>
</feature>
<dbReference type="InterPro" id="IPR001590">
    <property type="entry name" value="Peptidase_M12B"/>
</dbReference>
<feature type="compositionally biased region" description="Low complexity" evidence="16">
    <location>
        <begin position="1261"/>
        <end position="1280"/>
    </location>
</feature>
<feature type="compositionally biased region" description="Basic and acidic residues" evidence="16">
    <location>
        <begin position="1391"/>
        <end position="1409"/>
    </location>
</feature>
<dbReference type="PROSITE" id="PS50215">
    <property type="entry name" value="ADAM_MEPRO"/>
    <property type="match status" value="1"/>
</dbReference>
<keyword evidence="3" id="KW-0272">Extracellular matrix</keyword>
<feature type="binding site" evidence="13">
    <location>
        <position position="655"/>
    </location>
    <ligand>
        <name>Ca(2+)</name>
        <dbReference type="ChEBI" id="CHEBI:29108"/>
        <label>1</label>
    </ligand>
</feature>
<feature type="disulfide bond" evidence="14">
    <location>
        <begin position="696"/>
        <end position="727"/>
    </location>
</feature>
<organism evidence="19">
    <name type="scientific">Clastoptera arizonana</name>
    <name type="common">Arizona spittle bug</name>
    <dbReference type="NCBI Taxonomy" id="38151"/>
    <lineage>
        <taxon>Eukaryota</taxon>
        <taxon>Metazoa</taxon>
        <taxon>Ecdysozoa</taxon>
        <taxon>Arthropoda</taxon>
        <taxon>Hexapoda</taxon>
        <taxon>Insecta</taxon>
        <taxon>Pterygota</taxon>
        <taxon>Neoptera</taxon>
        <taxon>Paraneoptera</taxon>
        <taxon>Hemiptera</taxon>
        <taxon>Auchenorrhyncha</taxon>
        <taxon>Cercopoidea</taxon>
        <taxon>Clastopteridae</taxon>
        <taxon>Clastoptera</taxon>
    </lineage>
</organism>
<comment type="caution">
    <text evidence="15">Lacks conserved residue(s) required for the propagation of feature annotation.</text>
</comment>
<sequence>MPFLLYTILYLSNIVVGITNEFKPDYITGFYTEGIKNAEVIVPKKVTKNGEFVSNNLQTYYDLMSRPKRDASTAIHFSLPINGKKQYLEIWPNYKFISPNLVIEKRKANAIDNIRAADFKKMSRNQCHYSGQVIGEPKSRVALSTCNGLVGYIKMPDEEYLIEPVKYSIRTHGNEQPHVIYKRSDQGSRSKSNCGTDGTRKEAFEERMEWESLNEIDNINKEEIFPFKNELTNLKLKLSNKNKNNNLNTYNNDKITNSMKNASHYDSSLGISKYKTILPNEKNIQKRSKYCKNKGNIEVLNTDTNNQEIKHSCEMEKKDEHSFKEKQNIKKLKLDSYDTKSIEKDQLLNKDILIKEGEKENIYKSEQKTINKRFAYGDLNVKNSSHVKRNTDEMMENFPEKSDNSFNQNVDEKDPKIPHDGFLVKDNNDTCDTEFTTEKMTCSEYYAKEFNIELMITVDEKVLEMHAEGDIEVFISTIVNMVASNFYDASIGININVELVRVIYLTTCIKQLDSDIYSPTELLENFCSWQAAINPSQDSHPNHHDMAILITRLEQCEGQVLGVAYMASMCRPDKSCIICVDEGLLLANILTHQLGHSLGAEHDEGQNNGCPDLEPDGTSYHMGPTIRQSSSEWSVCSREAIIQFVRTHASSCLLDRPTTHDFDFPLMLPGQIYSAAQQCKLNFHLMATPCEVGLFCEKLFCQVSPTECVTKGDPPADGTFCATDMWCFKQNCVSIGRRPGVINGEWGKWSEWSQCTRTCGGGVESSFRVCNNPKPSKGGRYCIGKRMRHRMCFTNPCQGFTQSFRDLQCKKTEIQPFRGQYHNWQQYHNFFHNIECSLVCQNRKGQVVIRSPITVDGTPCKAGTRNVCIQGKCVSVGCDWVVESNAKEDSCGVCHGNGTGCRIIQGLFNEPSKNKTIVPFLHIPKDSGMIFIREVSPSLNLIAVSGAINKIFYLNGLGSRDDAMPGDVVFGLTHGSYEIRSNMERIFIRGPTTEALIFHAIFNEANKGIRYQYAIREGDSSYMPRYEWQFVDWDACTAPCSGGAQRARAKCVEGRGGVVDDTYCISNTRPVDVVRPCNNSPCRPIWWVSIWSECICTSSGSKMFRSVLCMRSIDEDATRAEITKESECSDRIKPVSQRSCNDTESNTKCNKRSLTYDTPCGNSSLSITRPFRSINPKLYATNQKLSRNTSKARPIQETATESLQTAKLLKNRLPLKSKFIDPSIFSLVNDMQSKPSKKIKASQRFHKKINSDDISHPKEIASAGGTCATAPPTTPSTTTCKVTDSPIPHEKTTCCKKIPTIPSRKPEKEVITEPIFSKVDELNVNKFGVTVVPIEATSRKIPETDSEFINFGDNALYNVGSPCNGSQVIGQEAIDKLDTVKHNSTEPPLILHEEINKKIHEDEHESNTE</sequence>
<keyword evidence="11 14" id="KW-1015">Disulfide bond</keyword>
<evidence type="ECO:0000256" key="2">
    <source>
        <dbReference type="ARBA" id="ARBA00022525"/>
    </source>
</evidence>
<evidence type="ECO:0000256" key="12">
    <source>
        <dbReference type="ARBA" id="ARBA00023180"/>
    </source>
</evidence>
<keyword evidence="9 13" id="KW-0862">Zinc</keyword>
<keyword evidence="4" id="KW-0645">Protease</keyword>
<keyword evidence="8" id="KW-0378">Hydrolase</keyword>
<dbReference type="InterPro" id="IPR036383">
    <property type="entry name" value="TSP1_rpt_sf"/>
</dbReference>
<dbReference type="InterPro" id="IPR010294">
    <property type="entry name" value="ADAMTS_spacer1"/>
</dbReference>
<evidence type="ECO:0000256" key="10">
    <source>
        <dbReference type="ARBA" id="ARBA00023049"/>
    </source>
</evidence>
<evidence type="ECO:0000256" key="3">
    <source>
        <dbReference type="ARBA" id="ARBA00022530"/>
    </source>
</evidence>
<dbReference type="GO" id="GO:0006508">
    <property type="term" value="P:proteolysis"/>
    <property type="evidence" value="ECO:0007669"/>
    <property type="project" value="UniProtKB-KW"/>
</dbReference>
<keyword evidence="7" id="KW-0677">Repeat</keyword>
<feature type="binding site" evidence="13">
    <location>
        <position position="538"/>
    </location>
    <ligand>
        <name>Ca(2+)</name>
        <dbReference type="ChEBI" id="CHEBI:29108"/>
        <label>1</label>
    </ligand>
</feature>
<dbReference type="InterPro" id="IPR002870">
    <property type="entry name" value="Peptidase_M12B_N"/>
</dbReference>
<evidence type="ECO:0000256" key="8">
    <source>
        <dbReference type="ARBA" id="ARBA00022801"/>
    </source>
</evidence>
<evidence type="ECO:0000256" key="1">
    <source>
        <dbReference type="ARBA" id="ARBA00004498"/>
    </source>
</evidence>
<feature type="disulfide bond" evidence="14">
    <location>
        <begin position="679"/>
        <end position="701"/>
    </location>
</feature>
<keyword evidence="12" id="KW-0325">Glycoprotein</keyword>
<dbReference type="SMART" id="SM00209">
    <property type="entry name" value="TSP1"/>
    <property type="match status" value="2"/>
</dbReference>
<comment type="cofactor">
    <cofactor evidence="13">
        <name>Zn(2+)</name>
        <dbReference type="ChEBI" id="CHEBI:29105"/>
    </cofactor>
    <text evidence="13">Binds 1 zinc ion per subunit.</text>
</comment>
<dbReference type="PANTHER" id="PTHR13723">
    <property type="entry name" value="ADAMTS A DISINTEGRIN AND METALLOPROTEASE WITH THROMBOSPONDIN MOTIFS PROTEASE"/>
    <property type="match status" value="1"/>
</dbReference>
<dbReference type="Gene3D" id="2.20.100.10">
    <property type="entry name" value="Thrombospondin type-1 (TSP1) repeat"/>
    <property type="match status" value="2"/>
</dbReference>
<evidence type="ECO:0000256" key="16">
    <source>
        <dbReference type="SAM" id="MobiDB-lite"/>
    </source>
</evidence>
<feature type="region of interest" description="Disordered" evidence="16">
    <location>
        <begin position="1384"/>
        <end position="1409"/>
    </location>
</feature>
<dbReference type="InterPro" id="IPR050439">
    <property type="entry name" value="ADAMTS_ADAMTS-like"/>
</dbReference>
<dbReference type="FunFam" id="2.20.100.10:FF:000006">
    <property type="entry name" value="A disintegrin and metalloproteinase with thrombospondin motifs 1"/>
    <property type="match status" value="1"/>
</dbReference>
<evidence type="ECO:0000256" key="13">
    <source>
        <dbReference type="PIRSR" id="PIRSR613273-2"/>
    </source>
</evidence>
<feature type="binding site" evidence="13">
    <location>
        <position position="652"/>
    </location>
    <ligand>
        <name>Ca(2+)</name>
        <dbReference type="ChEBI" id="CHEBI:29108"/>
        <label>1</label>
    </ligand>
</feature>
<dbReference type="InterPro" id="IPR013273">
    <property type="entry name" value="ADAMTS/ADAMTS-like"/>
</dbReference>
<accession>A0A1B6E382</accession>
<evidence type="ECO:0000313" key="19">
    <source>
        <dbReference type="EMBL" id="JAS32393.1"/>
    </source>
</evidence>
<feature type="signal peptide" evidence="17">
    <location>
        <begin position="1"/>
        <end position="17"/>
    </location>
</feature>
<feature type="domain" description="Peptidase M12B" evidence="18">
    <location>
        <begin position="450"/>
        <end position="657"/>
    </location>
</feature>
<dbReference type="Pfam" id="PF00090">
    <property type="entry name" value="TSP_1"/>
    <property type="match status" value="1"/>
</dbReference>
<evidence type="ECO:0000256" key="7">
    <source>
        <dbReference type="ARBA" id="ARBA00022737"/>
    </source>
</evidence>
<feature type="binding site" evidence="13 15">
    <location>
        <position position="602"/>
    </location>
    <ligand>
        <name>Zn(2+)</name>
        <dbReference type="ChEBI" id="CHEBI:29105"/>
        <note>catalytic</note>
    </ligand>
</feature>
<feature type="binding site" evidence="13">
    <location>
        <position position="453"/>
    </location>
    <ligand>
        <name>Ca(2+)</name>
        <dbReference type="ChEBI" id="CHEBI:29108"/>
        <label>1</label>
    </ligand>
</feature>
<feature type="binding site" evidence="13 15">
    <location>
        <position position="596"/>
    </location>
    <ligand>
        <name>Zn(2+)</name>
        <dbReference type="ChEBI" id="CHEBI:29105"/>
        <note>catalytic</note>
    </ligand>
</feature>
<feature type="binding site" evidence="13 15">
    <location>
        <position position="592"/>
    </location>
    <ligand>
        <name>Zn(2+)</name>
        <dbReference type="ChEBI" id="CHEBI:29105"/>
        <note>catalytic</note>
    </ligand>
</feature>
<keyword evidence="6 17" id="KW-0732">Signal</keyword>
<feature type="disulfide bond" evidence="14">
    <location>
        <begin position="770"/>
        <end position="782"/>
    </location>
</feature>
<evidence type="ECO:0000256" key="15">
    <source>
        <dbReference type="PROSITE-ProRule" id="PRU00276"/>
    </source>
</evidence>
<dbReference type="Pfam" id="PF01421">
    <property type="entry name" value="Reprolysin"/>
    <property type="match status" value="1"/>
</dbReference>
<dbReference type="Pfam" id="PF05986">
    <property type="entry name" value="ADAMTS_spacer1"/>
    <property type="match status" value="1"/>
</dbReference>
<dbReference type="GO" id="GO:0004222">
    <property type="term" value="F:metalloendopeptidase activity"/>
    <property type="evidence" value="ECO:0007669"/>
    <property type="project" value="InterPro"/>
</dbReference>
<dbReference type="PROSITE" id="PS50092">
    <property type="entry name" value="TSP1"/>
    <property type="match status" value="2"/>
</dbReference>
<keyword evidence="2" id="KW-0964">Secreted</keyword>
<dbReference type="GO" id="GO:0046872">
    <property type="term" value="F:metal ion binding"/>
    <property type="evidence" value="ECO:0007669"/>
    <property type="project" value="UniProtKB-KW"/>
</dbReference>
<evidence type="ECO:0000259" key="18">
    <source>
        <dbReference type="PROSITE" id="PS50215"/>
    </source>
</evidence>
<dbReference type="InterPro" id="IPR000884">
    <property type="entry name" value="TSP1_rpt"/>
</dbReference>
<dbReference type="Pfam" id="PF01562">
    <property type="entry name" value="Pep_M12B_propep"/>
    <property type="match status" value="1"/>
</dbReference>
<comment type="subcellular location">
    <subcellularLocation>
        <location evidence="1">Secreted</location>
        <location evidence="1">Extracellular space</location>
        <location evidence="1">Extracellular matrix</location>
    </subcellularLocation>
</comment>
<evidence type="ECO:0000256" key="5">
    <source>
        <dbReference type="ARBA" id="ARBA00022723"/>
    </source>
</evidence>
<dbReference type="PRINTS" id="PR01857">
    <property type="entry name" value="ADAMTSFAMILY"/>
</dbReference>
<dbReference type="SUPFAM" id="SSF55486">
    <property type="entry name" value="Metalloproteases ('zincins'), catalytic domain"/>
    <property type="match status" value="1"/>
</dbReference>
<keyword evidence="5 13" id="KW-0479">Metal-binding</keyword>
<evidence type="ECO:0000256" key="11">
    <source>
        <dbReference type="ARBA" id="ARBA00023157"/>
    </source>
</evidence>
<dbReference type="InterPro" id="IPR041645">
    <property type="entry name" value="ADAMTS_CR_2"/>
</dbReference>
<proteinExistence type="predicted"/>
<dbReference type="SUPFAM" id="SSF82895">
    <property type="entry name" value="TSP-1 type 1 repeat"/>
    <property type="match status" value="2"/>
</dbReference>
<dbReference type="Pfam" id="PF17771">
    <property type="entry name" value="ADAMTS_CR_2"/>
    <property type="match status" value="1"/>
</dbReference>
<feature type="disulfide bond" evidence="14">
    <location>
        <begin position="570"/>
        <end position="652"/>
    </location>
</feature>
<dbReference type="PANTHER" id="PTHR13723:SF200">
    <property type="entry name" value="ADAM METALLOPEPTIDASE WITH THROMBOSPONDIN TYPE 1 MOTIF B, ISOFORM B"/>
    <property type="match status" value="1"/>
</dbReference>
<feature type="region of interest" description="Disordered" evidence="16">
    <location>
        <begin position="1255"/>
        <end position="1285"/>
    </location>
</feature>
<feature type="binding site" evidence="13">
    <location>
        <position position="655"/>
    </location>
    <ligand>
        <name>Ca(2+)</name>
        <dbReference type="ChEBI" id="CHEBI:29108"/>
        <label>2</label>
    </ligand>
</feature>
<protein>
    <recommendedName>
        <fullName evidence="18">Peptidase M12B domain-containing protein</fullName>
    </recommendedName>
</protein>
<feature type="chain" id="PRO_5008581748" description="Peptidase M12B domain-containing protein" evidence="17">
    <location>
        <begin position="18"/>
        <end position="1409"/>
    </location>
</feature>
<reference evidence="19" key="1">
    <citation type="submission" date="2015-12" db="EMBL/GenBank/DDBJ databases">
        <title>De novo transcriptome assembly of four potential Pierce s Disease insect vectors from Arizona vineyards.</title>
        <authorList>
            <person name="Tassone E.E."/>
        </authorList>
    </citation>
    <scope>NUCLEOTIDE SEQUENCE</scope>
</reference>
<feature type="disulfide bond" evidence="14">
    <location>
        <begin position="721"/>
        <end position="732"/>
    </location>
</feature>
<feature type="disulfide bond" evidence="14">
    <location>
        <begin position="755"/>
        <end position="792"/>
    </location>
</feature>
<evidence type="ECO:0000256" key="9">
    <source>
        <dbReference type="ARBA" id="ARBA00022833"/>
    </source>
</evidence>
<evidence type="ECO:0000256" key="14">
    <source>
        <dbReference type="PIRSR" id="PIRSR613273-3"/>
    </source>
</evidence>
<evidence type="ECO:0000256" key="4">
    <source>
        <dbReference type="ARBA" id="ARBA00022670"/>
    </source>
</evidence>
<dbReference type="Gene3D" id="2.60.120.830">
    <property type="match status" value="1"/>
</dbReference>
<feature type="disulfide bond" evidence="14">
    <location>
        <begin position="690"/>
        <end position="708"/>
    </location>
</feature>
<keyword evidence="10" id="KW-0482">Metalloprotease</keyword>
<dbReference type="EMBL" id="GEDC01004905">
    <property type="protein sequence ID" value="JAS32393.1"/>
    <property type="molecule type" value="Transcribed_RNA"/>
</dbReference>
<dbReference type="Pfam" id="PF19030">
    <property type="entry name" value="TSP1_ADAMTS"/>
    <property type="match status" value="1"/>
</dbReference>
<dbReference type="InterPro" id="IPR024079">
    <property type="entry name" value="MetalloPept_cat_dom_sf"/>
</dbReference>